<feature type="region of interest" description="Disordered" evidence="1">
    <location>
        <begin position="1"/>
        <end position="94"/>
    </location>
</feature>
<keyword evidence="4" id="KW-1185">Reference proteome</keyword>
<sequence>MASIDQTEHATPTSPHNVPRSAPPQSGLHTSSTPVEMSSLSSNNNLREAQSTAERQTAESLEPGRVRSDPVDTSRTEQNTQVSGSALPSSPTTSAAPIQLARLKSTAIGPSSDEPIPVPKDVEETGPVLMITLLLINVQGNDPFNLSVYKLKELILREWREEWEAKPSSPSSIRLISFGKLLDDKAPLRDSKFNHDTPNVVHMTVKPQDMLDEEEAAAKGGKSGSRHGDGDERSPGCRCVIL</sequence>
<dbReference type="AlphaFoldDB" id="A0A8H7AU46"/>
<dbReference type="PANTHER" id="PTHR13169">
    <property type="entry name" value="UBIQUITIN-LIKE PROTEIN 3 HCG-1 PROTEIN"/>
    <property type="match status" value="1"/>
</dbReference>
<accession>A0A8H7AU46</accession>
<dbReference type="InterPro" id="IPR039540">
    <property type="entry name" value="UBL3-like_ubiquitin_dom"/>
</dbReference>
<name>A0A8H7AU46_9EURO</name>
<dbReference type="Pfam" id="PF13881">
    <property type="entry name" value="Rad60-SLD_2"/>
    <property type="match status" value="1"/>
</dbReference>
<organism evidence="3 4">
    <name type="scientific">Endocarpon pusillum</name>
    <dbReference type="NCBI Taxonomy" id="364733"/>
    <lineage>
        <taxon>Eukaryota</taxon>
        <taxon>Fungi</taxon>
        <taxon>Dikarya</taxon>
        <taxon>Ascomycota</taxon>
        <taxon>Pezizomycotina</taxon>
        <taxon>Eurotiomycetes</taxon>
        <taxon>Chaetothyriomycetidae</taxon>
        <taxon>Verrucariales</taxon>
        <taxon>Verrucariaceae</taxon>
        <taxon>Endocarpon</taxon>
    </lineage>
</organism>
<evidence type="ECO:0000259" key="2">
    <source>
        <dbReference type="Pfam" id="PF13881"/>
    </source>
</evidence>
<gene>
    <name evidence="3" type="ORF">GJ744_011258</name>
</gene>
<feature type="compositionally biased region" description="Basic and acidic residues" evidence="1">
    <location>
        <begin position="62"/>
        <end position="75"/>
    </location>
</feature>
<feature type="region of interest" description="Disordered" evidence="1">
    <location>
        <begin position="208"/>
        <end position="237"/>
    </location>
</feature>
<feature type="compositionally biased region" description="Polar residues" evidence="1">
    <location>
        <begin position="23"/>
        <end position="59"/>
    </location>
</feature>
<dbReference type="EMBL" id="JAACFV010000008">
    <property type="protein sequence ID" value="KAF7512992.1"/>
    <property type="molecule type" value="Genomic_DNA"/>
</dbReference>
<feature type="compositionally biased region" description="Low complexity" evidence="1">
    <location>
        <begin position="83"/>
        <end position="94"/>
    </location>
</feature>
<evidence type="ECO:0000256" key="1">
    <source>
        <dbReference type="SAM" id="MobiDB-lite"/>
    </source>
</evidence>
<dbReference type="InterPro" id="IPR029071">
    <property type="entry name" value="Ubiquitin-like_domsf"/>
</dbReference>
<feature type="compositionally biased region" description="Basic and acidic residues" evidence="1">
    <location>
        <begin position="226"/>
        <end position="235"/>
    </location>
</feature>
<protein>
    <recommendedName>
        <fullName evidence="2">UBL3-like ubiquitin domain-containing protein</fullName>
    </recommendedName>
</protein>
<evidence type="ECO:0000313" key="4">
    <source>
        <dbReference type="Proteomes" id="UP000606974"/>
    </source>
</evidence>
<dbReference type="SUPFAM" id="SSF54236">
    <property type="entry name" value="Ubiquitin-like"/>
    <property type="match status" value="1"/>
</dbReference>
<comment type="caution">
    <text evidence="3">The sequence shown here is derived from an EMBL/GenBank/DDBJ whole genome shotgun (WGS) entry which is preliminary data.</text>
</comment>
<dbReference type="Gene3D" id="3.10.20.90">
    <property type="entry name" value="Phosphatidylinositol 3-kinase Catalytic Subunit, Chain A, domain 1"/>
    <property type="match status" value="1"/>
</dbReference>
<reference evidence="3" key="1">
    <citation type="submission" date="2020-02" db="EMBL/GenBank/DDBJ databases">
        <authorList>
            <person name="Palmer J.M."/>
        </authorList>
    </citation>
    <scope>NUCLEOTIDE SEQUENCE</scope>
    <source>
        <strain evidence="3">EPUS1.4</strain>
        <tissue evidence="3">Thallus</tissue>
    </source>
</reference>
<proteinExistence type="predicted"/>
<feature type="domain" description="UBL3-like ubiquitin" evidence="2">
    <location>
        <begin position="145"/>
        <end position="217"/>
    </location>
</feature>
<evidence type="ECO:0000313" key="3">
    <source>
        <dbReference type="EMBL" id="KAF7512992.1"/>
    </source>
</evidence>
<dbReference type="OrthoDB" id="1043111at2759"/>
<dbReference type="Proteomes" id="UP000606974">
    <property type="component" value="Unassembled WGS sequence"/>
</dbReference>
<dbReference type="PANTHER" id="PTHR13169:SF0">
    <property type="entry name" value="UBIQUITIN-LIKE PROTEIN 3"/>
    <property type="match status" value="1"/>
</dbReference>
<dbReference type="InterPro" id="IPR040015">
    <property type="entry name" value="UBL3-like"/>
</dbReference>